<dbReference type="GO" id="GO:0006412">
    <property type="term" value="P:translation"/>
    <property type="evidence" value="ECO:0007669"/>
    <property type="project" value="InterPro"/>
</dbReference>
<dbReference type="EMBL" id="JAODUP010000123">
    <property type="protein sequence ID" value="KAK2160977.1"/>
    <property type="molecule type" value="Genomic_DNA"/>
</dbReference>
<dbReference type="GO" id="GO:0003729">
    <property type="term" value="F:mRNA binding"/>
    <property type="evidence" value="ECO:0007669"/>
    <property type="project" value="TreeGrafter"/>
</dbReference>
<gene>
    <name evidence="4" type="ORF">LSH36_123g02006</name>
</gene>
<dbReference type="PANTHER" id="PTHR11545:SF2">
    <property type="entry name" value="LARGE RIBOSOMAL SUBUNIT PROTEIN UL13M"/>
    <property type="match status" value="1"/>
</dbReference>
<evidence type="ECO:0000313" key="4">
    <source>
        <dbReference type="EMBL" id="KAK2160977.1"/>
    </source>
</evidence>
<dbReference type="Proteomes" id="UP001208570">
    <property type="component" value="Unassembled WGS sequence"/>
</dbReference>
<dbReference type="CDD" id="cd00392">
    <property type="entry name" value="Ribosomal_L13"/>
    <property type="match status" value="1"/>
</dbReference>
<keyword evidence="5" id="KW-1185">Reference proteome</keyword>
<dbReference type="SUPFAM" id="SSF52161">
    <property type="entry name" value="Ribosomal protein L13"/>
    <property type="match status" value="1"/>
</dbReference>
<dbReference type="GO" id="GO:0003735">
    <property type="term" value="F:structural constituent of ribosome"/>
    <property type="evidence" value="ECO:0007669"/>
    <property type="project" value="InterPro"/>
</dbReference>
<sequence>MAHHRVQQWATFARQWWVYDATWQCPFRSAPAIIKHLQGKHKPIYHPTNDCGDHVVVINSKHIAMEGDLWRTFKYSHHTGGKDSEDPDLETFSENVPDEILKNLSGQIQQVMTVPKGIHEYTEEEKAEFPALFDWPQDHIMMRSGPSKPKQ</sequence>
<evidence type="ECO:0008006" key="6">
    <source>
        <dbReference type="Google" id="ProtNLM"/>
    </source>
</evidence>
<evidence type="ECO:0000313" key="5">
    <source>
        <dbReference type="Proteomes" id="UP001208570"/>
    </source>
</evidence>
<dbReference type="GO" id="GO:0005762">
    <property type="term" value="C:mitochondrial large ribosomal subunit"/>
    <property type="evidence" value="ECO:0007669"/>
    <property type="project" value="TreeGrafter"/>
</dbReference>
<evidence type="ECO:0000256" key="3">
    <source>
        <dbReference type="ARBA" id="ARBA00023274"/>
    </source>
</evidence>
<proteinExistence type="inferred from homology"/>
<dbReference type="AlphaFoldDB" id="A0AAD9JX57"/>
<reference evidence="4" key="1">
    <citation type="journal article" date="2023" name="Mol. Biol. Evol.">
        <title>Third-Generation Sequencing Reveals the Adaptive Role of the Epigenome in Three Deep-Sea Polychaetes.</title>
        <authorList>
            <person name="Perez M."/>
            <person name="Aroh O."/>
            <person name="Sun Y."/>
            <person name="Lan Y."/>
            <person name="Juniper S.K."/>
            <person name="Young C.R."/>
            <person name="Angers B."/>
            <person name="Qian P.Y."/>
        </authorList>
    </citation>
    <scope>NUCLEOTIDE SEQUENCE</scope>
    <source>
        <strain evidence="4">P08H-3</strain>
    </source>
</reference>
<name>A0AAD9JX57_9ANNE</name>
<keyword evidence="2" id="KW-0689">Ribosomal protein</keyword>
<evidence type="ECO:0000256" key="1">
    <source>
        <dbReference type="ARBA" id="ARBA00006227"/>
    </source>
</evidence>
<dbReference type="Pfam" id="PF00572">
    <property type="entry name" value="Ribosomal_L13"/>
    <property type="match status" value="1"/>
</dbReference>
<comment type="similarity">
    <text evidence="1">Belongs to the universal ribosomal protein uL13 family.</text>
</comment>
<dbReference type="Gene3D" id="3.90.1180.10">
    <property type="entry name" value="Ribosomal protein L13"/>
    <property type="match status" value="2"/>
</dbReference>
<dbReference type="GO" id="GO:0017148">
    <property type="term" value="P:negative regulation of translation"/>
    <property type="evidence" value="ECO:0007669"/>
    <property type="project" value="TreeGrafter"/>
</dbReference>
<accession>A0AAD9JX57</accession>
<dbReference type="PANTHER" id="PTHR11545">
    <property type="entry name" value="RIBOSOMAL PROTEIN L13"/>
    <property type="match status" value="1"/>
</dbReference>
<protein>
    <recommendedName>
        <fullName evidence="6">39S ribosomal protein L13, mitochondrial</fullName>
    </recommendedName>
</protein>
<evidence type="ECO:0000256" key="2">
    <source>
        <dbReference type="ARBA" id="ARBA00022980"/>
    </source>
</evidence>
<comment type="caution">
    <text evidence="4">The sequence shown here is derived from an EMBL/GenBank/DDBJ whole genome shotgun (WGS) entry which is preliminary data.</text>
</comment>
<organism evidence="4 5">
    <name type="scientific">Paralvinella palmiformis</name>
    <dbReference type="NCBI Taxonomy" id="53620"/>
    <lineage>
        <taxon>Eukaryota</taxon>
        <taxon>Metazoa</taxon>
        <taxon>Spiralia</taxon>
        <taxon>Lophotrochozoa</taxon>
        <taxon>Annelida</taxon>
        <taxon>Polychaeta</taxon>
        <taxon>Sedentaria</taxon>
        <taxon>Canalipalpata</taxon>
        <taxon>Terebellida</taxon>
        <taxon>Terebelliformia</taxon>
        <taxon>Alvinellidae</taxon>
        <taxon>Paralvinella</taxon>
    </lineage>
</organism>
<keyword evidence="3" id="KW-0687">Ribonucleoprotein</keyword>
<dbReference type="InterPro" id="IPR036899">
    <property type="entry name" value="Ribosomal_uL13_sf"/>
</dbReference>
<dbReference type="InterPro" id="IPR005822">
    <property type="entry name" value="Ribosomal_uL13"/>
</dbReference>